<dbReference type="EC" id="3.2.1.22" evidence="2"/>
<dbReference type="GO" id="GO:0004557">
    <property type="term" value="F:alpha-galactosidase activity"/>
    <property type="evidence" value="ECO:0007669"/>
    <property type="project" value="UniProtKB-EC"/>
</dbReference>
<gene>
    <name evidence="6" type="ORF">VFPPC_07449</name>
</gene>
<feature type="compositionally biased region" description="Low complexity" evidence="3">
    <location>
        <begin position="57"/>
        <end position="70"/>
    </location>
</feature>
<feature type="domain" description="Glycoside-hydrolase family GH114 TIM-barrel" evidence="5">
    <location>
        <begin position="77"/>
        <end position="311"/>
    </location>
</feature>
<dbReference type="Proteomes" id="UP000078397">
    <property type="component" value="Unassembled WGS sequence"/>
</dbReference>
<dbReference type="EMBL" id="LSBJ02000004">
    <property type="protein sequence ID" value="OAQ65799.1"/>
    <property type="molecule type" value="Genomic_DNA"/>
</dbReference>
<protein>
    <recommendedName>
        <fullName evidence="2">alpha-galactosidase</fullName>
        <ecNumber evidence="2">3.2.1.22</ecNumber>
    </recommendedName>
</protein>
<evidence type="ECO:0000313" key="6">
    <source>
        <dbReference type="EMBL" id="OAQ65799.1"/>
    </source>
</evidence>
<dbReference type="PANTHER" id="PTHR35273:SF2">
    <property type="entry name" value="ALPHA-GALACTOSIDASE"/>
    <property type="match status" value="1"/>
</dbReference>
<dbReference type="InterPro" id="IPR017853">
    <property type="entry name" value="GH"/>
</dbReference>
<dbReference type="Pfam" id="PF03537">
    <property type="entry name" value="Glyco_hydro_114"/>
    <property type="match status" value="1"/>
</dbReference>
<dbReference type="InterPro" id="IPR013785">
    <property type="entry name" value="Aldolase_TIM"/>
</dbReference>
<evidence type="ECO:0000259" key="5">
    <source>
        <dbReference type="Pfam" id="PF03537"/>
    </source>
</evidence>
<feature type="transmembrane region" description="Helical" evidence="4">
    <location>
        <begin position="21"/>
        <end position="42"/>
    </location>
</feature>
<sequence length="326" mass="35619">MTDVEKSSKTMSKPWPLWKKLAIAGSITAVAIALGVGLGVGLTRHHSSSSSDNVAPPTDTNTNTTRTSTWRPSVNTTWQIILGNPVDPSSLSTPPVPIWDIDLYENPSSTIDLLHHQNAHVICYFSAGSYEDWRADKNDFQASDIGANLKGWKGEKWIKLSSPSVRAIMAKRIKSASEKGCDAIDPDNVDGYLVNNGVGLTKQDSIDFVKFLAGEAKKYNMSIGLKNAGEIIPDVIDVVDFSVNEQCVQMKECETFAQFIKKGKPVFNIEYPDGAPDVHDEKAREICAHEGASAGSEGFSQVMKKMGLDGWVRYCDGRSYLTKTKG</sequence>
<evidence type="ECO:0000256" key="1">
    <source>
        <dbReference type="ARBA" id="ARBA00001255"/>
    </source>
</evidence>
<evidence type="ECO:0000256" key="2">
    <source>
        <dbReference type="ARBA" id="ARBA00012755"/>
    </source>
</evidence>
<evidence type="ECO:0000256" key="4">
    <source>
        <dbReference type="SAM" id="Phobius"/>
    </source>
</evidence>
<feature type="region of interest" description="Disordered" evidence="3">
    <location>
        <begin position="45"/>
        <end position="70"/>
    </location>
</feature>
<dbReference type="Gene3D" id="3.20.20.70">
    <property type="entry name" value="Aldolase class I"/>
    <property type="match status" value="1"/>
</dbReference>
<keyword evidence="4" id="KW-0472">Membrane</keyword>
<dbReference type="AlphaFoldDB" id="A0A179FLC4"/>
<keyword evidence="7" id="KW-1185">Reference proteome</keyword>
<evidence type="ECO:0000256" key="3">
    <source>
        <dbReference type="SAM" id="MobiDB-lite"/>
    </source>
</evidence>
<organism evidence="6 7">
    <name type="scientific">Pochonia chlamydosporia 170</name>
    <dbReference type="NCBI Taxonomy" id="1380566"/>
    <lineage>
        <taxon>Eukaryota</taxon>
        <taxon>Fungi</taxon>
        <taxon>Dikarya</taxon>
        <taxon>Ascomycota</taxon>
        <taxon>Pezizomycotina</taxon>
        <taxon>Sordariomycetes</taxon>
        <taxon>Hypocreomycetidae</taxon>
        <taxon>Hypocreales</taxon>
        <taxon>Clavicipitaceae</taxon>
        <taxon>Pochonia</taxon>
    </lineage>
</organism>
<accession>A0A179FLC4</accession>
<dbReference type="SUPFAM" id="SSF51445">
    <property type="entry name" value="(Trans)glycosidases"/>
    <property type="match status" value="1"/>
</dbReference>
<dbReference type="InterPro" id="IPR004352">
    <property type="entry name" value="GH114_TIM-barrel"/>
</dbReference>
<name>A0A179FLC4_METCM</name>
<comment type="caution">
    <text evidence="6">The sequence shown here is derived from an EMBL/GenBank/DDBJ whole genome shotgun (WGS) entry which is preliminary data.</text>
</comment>
<reference evidence="6 7" key="1">
    <citation type="journal article" date="2016" name="PLoS Pathog.">
        <title>Biosynthesis of antibiotic leucinostatins in bio-control fungus Purpureocillium lilacinum and their inhibition on phytophthora revealed by genome mining.</title>
        <authorList>
            <person name="Wang G."/>
            <person name="Liu Z."/>
            <person name="Lin R."/>
            <person name="Li E."/>
            <person name="Mao Z."/>
            <person name="Ling J."/>
            <person name="Yang Y."/>
            <person name="Yin W.B."/>
            <person name="Xie B."/>
        </authorList>
    </citation>
    <scope>NUCLEOTIDE SEQUENCE [LARGE SCALE GENOMIC DNA]</scope>
    <source>
        <strain evidence="6">170</strain>
    </source>
</reference>
<dbReference type="STRING" id="1380566.A0A179FLC4"/>
<dbReference type="KEGG" id="pchm:VFPPC_07449"/>
<dbReference type="OrthoDB" id="2108802at2759"/>
<evidence type="ECO:0000313" key="7">
    <source>
        <dbReference type="Proteomes" id="UP000078397"/>
    </source>
</evidence>
<dbReference type="RefSeq" id="XP_018142886.1">
    <property type="nucleotide sequence ID" value="XM_018286303.1"/>
</dbReference>
<dbReference type="GeneID" id="28850297"/>
<proteinExistence type="predicted"/>
<keyword evidence="4" id="KW-1133">Transmembrane helix</keyword>
<dbReference type="PANTHER" id="PTHR35273">
    <property type="entry name" value="ALPHA-1,4 POLYGALACTOSAMINIDASE, PUTATIVE (AFU_ORTHOLOGUE AFUA_3G07890)-RELATED"/>
    <property type="match status" value="1"/>
</dbReference>
<keyword evidence="4" id="KW-0812">Transmembrane</keyword>
<comment type="catalytic activity">
    <reaction evidence="1">
        <text>Hydrolysis of terminal, non-reducing alpha-D-galactose residues in alpha-D-galactosides, including galactose oligosaccharides, galactomannans and galactolipids.</text>
        <dbReference type="EC" id="3.2.1.22"/>
    </reaction>
</comment>